<proteinExistence type="predicted"/>
<evidence type="ECO:0000256" key="1">
    <source>
        <dbReference type="SAM" id="MobiDB-lite"/>
    </source>
</evidence>
<protein>
    <submittedName>
        <fullName evidence="2">Uncharacterized protein</fullName>
    </submittedName>
</protein>
<reference evidence="3" key="1">
    <citation type="submission" date="2019-04" db="EMBL/GenBank/DDBJ databases">
        <title>Friends and foes A comparative genomics studyof 23 Aspergillus species from section Flavi.</title>
        <authorList>
            <consortium name="DOE Joint Genome Institute"/>
            <person name="Kjaerbolling I."/>
            <person name="Vesth T."/>
            <person name="Frisvad J.C."/>
            <person name="Nybo J.L."/>
            <person name="Theobald S."/>
            <person name="Kildgaard S."/>
            <person name="Isbrandt T."/>
            <person name="Kuo A."/>
            <person name="Sato A."/>
            <person name="Lyhne E.K."/>
            <person name="Kogle M.E."/>
            <person name="Wiebenga A."/>
            <person name="Kun R.S."/>
            <person name="Lubbers R.J."/>
            <person name="Makela M.R."/>
            <person name="Barry K."/>
            <person name="Chovatia M."/>
            <person name="Clum A."/>
            <person name="Daum C."/>
            <person name="Haridas S."/>
            <person name="He G."/>
            <person name="LaButti K."/>
            <person name="Lipzen A."/>
            <person name="Mondo S."/>
            <person name="Riley R."/>
            <person name="Salamov A."/>
            <person name="Simmons B.A."/>
            <person name="Magnuson J.K."/>
            <person name="Henrissat B."/>
            <person name="Mortensen U.H."/>
            <person name="Larsen T.O."/>
            <person name="Devries R.P."/>
            <person name="Grigoriev I.V."/>
            <person name="Machida M."/>
            <person name="Baker S.E."/>
            <person name="Andersen M.R."/>
        </authorList>
    </citation>
    <scope>NUCLEOTIDE SEQUENCE [LARGE SCALE GENOMIC DNA]</scope>
    <source>
        <strain evidence="3">CBS 553.77</strain>
    </source>
</reference>
<keyword evidence="3" id="KW-1185">Reference proteome</keyword>
<evidence type="ECO:0000313" key="2">
    <source>
        <dbReference type="EMBL" id="KAE8355200.1"/>
    </source>
</evidence>
<sequence>MQSSKNDPADQQRRLRSATKNQTDASRSADAKPQEADMTSQWRPEEFFETGIDKNGNPVPDPVAFTDGAKMQRGSQAQDEADLVDAANDDFDDFD</sequence>
<dbReference type="EMBL" id="ML739057">
    <property type="protein sequence ID" value="KAE8355200.1"/>
    <property type="molecule type" value="Genomic_DNA"/>
</dbReference>
<gene>
    <name evidence="2" type="ORF">BDV28DRAFT_129490</name>
</gene>
<organism evidence="2 3">
    <name type="scientific">Aspergillus coremiiformis</name>
    <dbReference type="NCBI Taxonomy" id="138285"/>
    <lineage>
        <taxon>Eukaryota</taxon>
        <taxon>Fungi</taxon>
        <taxon>Dikarya</taxon>
        <taxon>Ascomycota</taxon>
        <taxon>Pezizomycotina</taxon>
        <taxon>Eurotiomycetes</taxon>
        <taxon>Eurotiomycetidae</taxon>
        <taxon>Eurotiales</taxon>
        <taxon>Aspergillaceae</taxon>
        <taxon>Aspergillus</taxon>
        <taxon>Aspergillus subgen. Circumdati</taxon>
    </lineage>
</organism>
<feature type="compositionally biased region" description="Acidic residues" evidence="1">
    <location>
        <begin position="79"/>
        <end position="95"/>
    </location>
</feature>
<dbReference type="OrthoDB" id="4476768at2759"/>
<feature type="region of interest" description="Disordered" evidence="1">
    <location>
        <begin position="1"/>
        <end position="95"/>
    </location>
</feature>
<evidence type="ECO:0000313" key="3">
    <source>
        <dbReference type="Proteomes" id="UP000327118"/>
    </source>
</evidence>
<name>A0A5N6ZGF1_9EURO</name>
<accession>A0A5N6ZGF1</accession>
<dbReference type="AlphaFoldDB" id="A0A5N6ZGF1"/>
<dbReference type="Proteomes" id="UP000327118">
    <property type="component" value="Unassembled WGS sequence"/>
</dbReference>